<keyword evidence="2" id="KW-1185">Reference proteome</keyword>
<organism evidence="1 2">
    <name type="scientific">Bodo saltans</name>
    <name type="common">Flagellated protozoan</name>
    <dbReference type="NCBI Taxonomy" id="75058"/>
    <lineage>
        <taxon>Eukaryota</taxon>
        <taxon>Discoba</taxon>
        <taxon>Euglenozoa</taxon>
        <taxon>Kinetoplastea</taxon>
        <taxon>Metakinetoplastina</taxon>
        <taxon>Eubodonida</taxon>
        <taxon>Bodonidae</taxon>
        <taxon>Bodo</taxon>
    </lineage>
</organism>
<reference evidence="2" key="1">
    <citation type="submission" date="2015-09" db="EMBL/GenBank/DDBJ databases">
        <authorList>
            <consortium name="Pathogen Informatics"/>
        </authorList>
    </citation>
    <scope>NUCLEOTIDE SEQUENCE [LARGE SCALE GENOMIC DNA]</scope>
    <source>
        <strain evidence="2">Lake Konstanz</strain>
    </source>
</reference>
<protein>
    <recommendedName>
        <fullName evidence="3">Protein kinase</fullName>
    </recommendedName>
</protein>
<evidence type="ECO:0008006" key="3">
    <source>
        <dbReference type="Google" id="ProtNLM"/>
    </source>
</evidence>
<dbReference type="AlphaFoldDB" id="A0A0S4JS63"/>
<sequence>MSVTMDAACSVSQQYILSADRVVLGEETGSDGGLWEGVLKTAGQRNRAVAIKRVFGSDAASRIRHDIRQLLSRRRVVGLVDVTPTESYVVLES</sequence>
<proteinExistence type="predicted"/>
<accession>A0A0S4JS63</accession>
<gene>
    <name evidence="1" type="ORF">BSAL_41285</name>
</gene>
<evidence type="ECO:0000313" key="2">
    <source>
        <dbReference type="Proteomes" id="UP000051952"/>
    </source>
</evidence>
<dbReference type="EMBL" id="CYKH01002128">
    <property type="protein sequence ID" value="CUG93190.1"/>
    <property type="molecule type" value="Genomic_DNA"/>
</dbReference>
<dbReference type="VEuPathDB" id="TriTrypDB:BSAL_41285"/>
<dbReference type="Proteomes" id="UP000051952">
    <property type="component" value="Unassembled WGS sequence"/>
</dbReference>
<evidence type="ECO:0000313" key="1">
    <source>
        <dbReference type="EMBL" id="CUG93190.1"/>
    </source>
</evidence>
<name>A0A0S4JS63_BODSA</name>